<protein>
    <submittedName>
        <fullName evidence="2">Membrane protein, putative</fullName>
    </submittedName>
</protein>
<keyword evidence="1" id="KW-0472">Membrane</keyword>
<dbReference type="SUPFAM" id="SSF81442">
    <property type="entry name" value="Cytochrome c oxidase subunit I-like"/>
    <property type="match status" value="1"/>
</dbReference>
<feature type="transmembrane region" description="Helical" evidence="1">
    <location>
        <begin position="91"/>
        <end position="111"/>
    </location>
</feature>
<proteinExistence type="predicted"/>
<feature type="transmembrane region" description="Helical" evidence="1">
    <location>
        <begin position="282"/>
        <end position="302"/>
    </location>
</feature>
<reference evidence="2" key="1">
    <citation type="submission" date="2018-06" db="EMBL/GenBank/DDBJ databases">
        <authorList>
            <person name="Zhirakovskaya E."/>
        </authorList>
    </citation>
    <scope>NUCLEOTIDE SEQUENCE</scope>
</reference>
<dbReference type="GO" id="GO:0004129">
    <property type="term" value="F:cytochrome-c oxidase activity"/>
    <property type="evidence" value="ECO:0007669"/>
    <property type="project" value="InterPro"/>
</dbReference>
<dbReference type="GO" id="GO:0020037">
    <property type="term" value="F:heme binding"/>
    <property type="evidence" value="ECO:0007669"/>
    <property type="project" value="InterPro"/>
</dbReference>
<feature type="transmembrane region" description="Helical" evidence="1">
    <location>
        <begin position="243"/>
        <end position="262"/>
    </location>
</feature>
<feature type="transmembrane region" description="Helical" evidence="1">
    <location>
        <begin position="420"/>
        <end position="444"/>
    </location>
</feature>
<feature type="transmembrane region" description="Helical" evidence="1">
    <location>
        <begin position="131"/>
        <end position="154"/>
    </location>
</feature>
<dbReference type="GO" id="GO:0016020">
    <property type="term" value="C:membrane"/>
    <property type="evidence" value="ECO:0007669"/>
    <property type="project" value="InterPro"/>
</dbReference>
<feature type="transmembrane region" description="Helical" evidence="1">
    <location>
        <begin position="375"/>
        <end position="396"/>
    </location>
</feature>
<feature type="transmembrane region" description="Helical" evidence="1">
    <location>
        <begin position="62"/>
        <end position="84"/>
    </location>
</feature>
<dbReference type="AlphaFoldDB" id="A0A3B1BD86"/>
<dbReference type="Pfam" id="PF00115">
    <property type="entry name" value="COX1"/>
    <property type="match status" value="1"/>
</dbReference>
<name>A0A3B1BD86_9ZZZZ</name>
<dbReference type="Gene3D" id="1.20.210.10">
    <property type="entry name" value="Cytochrome c oxidase-like, subunit I domain"/>
    <property type="match status" value="1"/>
</dbReference>
<feature type="transmembrane region" description="Helical" evidence="1">
    <location>
        <begin position="342"/>
        <end position="363"/>
    </location>
</feature>
<feature type="transmembrane region" description="Helical" evidence="1">
    <location>
        <begin position="21"/>
        <end position="42"/>
    </location>
</feature>
<evidence type="ECO:0000313" key="2">
    <source>
        <dbReference type="EMBL" id="VAX08360.1"/>
    </source>
</evidence>
<keyword evidence="1" id="KW-1133">Transmembrane helix</keyword>
<dbReference type="InterPro" id="IPR000883">
    <property type="entry name" value="Cyt_C_Oxase_1"/>
</dbReference>
<dbReference type="InterPro" id="IPR036927">
    <property type="entry name" value="Cyt_c_oxase-like_su1_sf"/>
</dbReference>
<organism evidence="2">
    <name type="scientific">hydrothermal vent metagenome</name>
    <dbReference type="NCBI Taxonomy" id="652676"/>
    <lineage>
        <taxon>unclassified sequences</taxon>
        <taxon>metagenomes</taxon>
        <taxon>ecological metagenomes</taxon>
    </lineage>
</organism>
<gene>
    <name evidence="2" type="ORF">MNBD_GAMMA26-548</name>
</gene>
<evidence type="ECO:0000256" key="1">
    <source>
        <dbReference type="SAM" id="Phobius"/>
    </source>
</evidence>
<keyword evidence="1" id="KW-0812">Transmembrane</keyword>
<sequence>MNEKFALDPPADVTLRRQSAAWLMLALASLVIGGLFVILIVLSRVPIIQDIIPWVDFFKTALVIHVDMTVLVWFLAFAGVFWSLNSSRSCWILGWIPIILAAIGMLGMTASPFLGAANPLMNNYVPVLQDPIFLISLGVFGLGFALQILNGLLFSRPVGNIMDGAAALRFGLFTGLVAALVAVMALGWSYSMIPAEVEGEQYYELLFWGGGHVLQFTHTQLMLVAWLWLATVSGVALQASSRVVLILFALGATPVLLTPLIYLTYPMISPGHAISFTQMMKYGGGLAALPIGLMILASLKGADKPAAEFRAERSALLFSILLFGVGGIIGFMITGSNLKVPAHYHGSIIGVTIAFMGMTYYLLPKLGFRKPMGKWALRQPAIYGTGQMIWVLSMAYTGGHGVQRKTAGAEQGLRTMGEHIAMGIMGIGGIIAIIGGIIYLVVVFKAMRPERSS</sequence>
<feature type="transmembrane region" description="Helical" evidence="1">
    <location>
        <begin position="213"/>
        <end position="236"/>
    </location>
</feature>
<feature type="transmembrane region" description="Helical" evidence="1">
    <location>
        <begin position="314"/>
        <end position="336"/>
    </location>
</feature>
<feature type="transmembrane region" description="Helical" evidence="1">
    <location>
        <begin position="166"/>
        <end position="193"/>
    </location>
</feature>
<accession>A0A3B1BD86</accession>
<dbReference type="GO" id="GO:0009060">
    <property type="term" value="P:aerobic respiration"/>
    <property type="evidence" value="ECO:0007669"/>
    <property type="project" value="InterPro"/>
</dbReference>
<dbReference type="EMBL" id="UOFX01000035">
    <property type="protein sequence ID" value="VAX08360.1"/>
    <property type="molecule type" value="Genomic_DNA"/>
</dbReference>